<proteinExistence type="inferred from homology"/>
<dbReference type="PANTHER" id="PTHR30469">
    <property type="entry name" value="MULTIDRUG RESISTANCE PROTEIN MDTA"/>
    <property type="match status" value="1"/>
</dbReference>
<dbReference type="EMBL" id="JBGUBD010000017">
    <property type="protein sequence ID" value="MFA9480236.1"/>
    <property type="molecule type" value="Genomic_DNA"/>
</dbReference>
<gene>
    <name evidence="5" type="ORF">ACERK3_18340</name>
</gene>
<evidence type="ECO:0000256" key="1">
    <source>
        <dbReference type="ARBA" id="ARBA00009477"/>
    </source>
</evidence>
<dbReference type="RefSeq" id="WP_425347160.1">
    <property type="nucleotide sequence ID" value="NZ_JBGUBD010000017.1"/>
</dbReference>
<dbReference type="InterPro" id="IPR006143">
    <property type="entry name" value="RND_pump_MFP"/>
</dbReference>
<dbReference type="Gene3D" id="2.40.50.100">
    <property type="match status" value="1"/>
</dbReference>
<dbReference type="Gene3D" id="2.40.30.170">
    <property type="match status" value="1"/>
</dbReference>
<dbReference type="Gene3D" id="1.10.287.470">
    <property type="entry name" value="Helix hairpin bin"/>
    <property type="match status" value="1"/>
</dbReference>
<sequence length="407" mass="44744">MARKRIPVARIVGSLIALALLATLGWAIYGKVSEARESPERDRGGGSVAVHTAAVEHGSITDQRTFTGTLNARSRFTVAPKIAGRIDELTVDIGDTVERGQVVARLDDAEVVQQVEEARAELAVAEATLEETRSNLASAERDLNRIQSLREQRVASESELDDVQSRFDAQQARLRVAEAQVAQRQAALRSAQVRMSYTLVRASWQGDDEQRVVGERFVDEGDTLSANAPLVTVLNIQTLRAVVFATERDYPRLRVGQRAEVTADAYPDESFVGEVTRLSSEFREASRQARVELRVPNDDHRLKPGMFVRVRLELEEIDDATIVPLDALVTRRNEQGVFVADVDERKAHFVPVRVGVTQGNRVQLIDPPLAGRVVTLGQHLLEDGSSITLVDDDDDEAADALAEITSG</sequence>
<protein>
    <submittedName>
        <fullName evidence="5">Efflux RND transporter periplasmic adaptor subunit</fullName>
    </submittedName>
</protein>
<dbReference type="SUPFAM" id="SSF111369">
    <property type="entry name" value="HlyD-like secretion proteins"/>
    <property type="match status" value="1"/>
</dbReference>
<feature type="domain" description="CusB-like beta-barrel" evidence="4">
    <location>
        <begin position="246"/>
        <end position="313"/>
    </location>
</feature>
<evidence type="ECO:0000313" key="5">
    <source>
        <dbReference type="EMBL" id="MFA9480236.1"/>
    </source>
</evidence>
<comment type="similarity">
    <text evidence="1">Belongs to the membrane fusion protein (MFP) (TC 8.A.1) family.</text>
</comment>
<dbReference type="Gene3D" id="2.40.420.20">
    <property type="match status" value="1"/>
</dbReference>
<name>A0ABV4UBI6_9BACT</name>
<feature type="domain" description="Multidrug resistance protein MdtA-like alpha-helical hairpin" evidence="3">
    <location>
        <begin position="122"/>
        <end position="198"/>
    </location>
</feature>
<organism evidence="5 6">
    <name type="scientific">Natronomicrosphaera hydrolytica</name>
    <dbReference type="NCBI Taxonomy" id="3242702"/>
    <lineage>
        <taxon>Bacteria</taxon>
        <taxon>Pseudomonadati</taxon>
        <taxon>Planctomycetota</taxon>
        <taxon>Phycisphaerae</taxon>
        <taxon>Phycisphaerales</taxon>
        <taxon>Phycisphaeraceae</taxon>
        <taxon>Natronomicrosphaera</taxon>
    </lineage>
</organism>
<evidence type="ECO:0000259" key="4">
    <source>
        <dbReference type="Pfam" id="PF25954"/>
    </source>
</evidence>
<keyword evidence="6" id="KW-1185">Reference proteome</keyword>
<reference evidence="5 6" key="1">
    <citation type="submission" date="2024-08" db="EMBL/GenBank/DDBJ databases">
        <title>Whole-genome sequencing of halo(alkali)philic microorganisms from hypersaline lakes.</title>
        <authorList>
            <person name="Sorokin D.Y."/>
            <person name="Merkel A.Y."/>
            <person name="Messina E."/>
            <person name="Yakimov M."/>
        </authorList>
    </citation>
    <scope>NUCLEOTIDE SEQUENCE [LARGE SCALE GENOMIC DNA]</scope>
    <source>
        <strain evidence="5 6">AB-hyl4</strain>
    </source>
</reference>
<dbReference type="InterPro" id="IPR058624">
    <property type="entry name" value="MdtA-like_HH"/>
</dbReference>
<dbReference type="NCBIfam" id="TIGR01730">
    <property type="entry name" value="RND_mfp"/>
    <property type="match status" value="1"/>
</dbReference>
<comment type="caution">
    <text evidence="5">The sequence shown here is derived from an EMBL/GenBank/DDBJ whole genome shotgun (WGS) entry which is preliminary data.</text>
</comment>
<keyword evidence="2" id="KW-0175">Coiled coil</keyword>
<dbReference type="Pfam" id="PF25954">
    <property type="entry name" value="Beta-barrel_RND_2"/>
    <property type="match status" value="1"/>
</dbReference>
<evidence type="ECO:0000256" key="2">
    <source>
        <dbReference type="SAM" id="Coils"/>
    </source>
</evidence>
<evidence type="ECO:0000313" key="6">
    <source>
        <dbReference type="Proteomes" id="UP001575105"/>
    </source>
</evidence>
<feature type="coiled-coil region" evidence="2">
    <location>
        <begin position="115"/>
        <end position="180"/>
    </location>
</feature>
<accession>A0ABV4UBI6</accession>
<evidence type="ECO:0000259" key="3">
    <source>
        <dbReference type="Pfam" id="PF25876"/>
    </source>
</evidence>
<dbReference type="Pfam" id="PF25876">
    <property type="entry name" value="HH_MFP_RND"/>
    <property type="match status" value="1"/>
</dbReference>
<dbReference type="InterPro" id="IPR058792">
    <property type="entry name" value="Beta-barrel_RND_2"/>
</dbReference>
<dbReference type="Proteomes" id="UP001575105">
    <property type="component" value="Unassembled WGS sequence"/>
</dbReference>